<dbReference type="SUPFAM" id="SSF54060">
    <property type="entry name" value="His-Me finger endonucleases"/>
    <property type="match status" value="1"/>
</dbReference>
<dbReference type="GeneID" id="78058228"/>
<keyword evidence="1" id="KW-0378">Hydrolase</keyword>
<reference evidence="1 2" key="1">
    <citation type="submission" date="2021-06" db="EMBL/GenBank/DDBJ databases">
        <authorList>
            <person name="Zhang G."/>
            <person name="Liu Y."/>
            <person name="Wang J."/>
            <person name="Chen Y."/>
        </authorList>
    </citation>
    <scope>NUCLEOTIDE SEQUENCE [LARGE SCALE GENOMIC DNA]</scope>
</reference>
<protein>
    <submittedName>
        <fullName evidence="1">HNH endonuclease</fullName>
    </submittedName>
</protein>
<sequence>MFTKKYITSFNYRIPLIERLLTKVRIDSNGCWNFTGGKDSSGYGRIKVGHHNLGAHKVCFLLMVGDYDQEKFELMHSCDKPACINPAHLTPGTHSDNILDAISKGRHTTAKRKQFKNTEPILHQTPRQMSSVMGHKTYEGTPCKIHQRNTTRLTSNGSCVICNMMYNKSKRSDSQKWSRKCALTLKSEVVQSC</sequence>
<dbReference type="RefSeq" id="YP_010683691.1">
    <property type="nucleotide sequence ID" value="NC_071129.1"/>
</dbReference>
<dbReference type="InterPro" id="IPR044930">
    <property type="entry name" value="Homing_endonuclease_His-Me"/>
</dbReference>
<keyword evidence="1" id="KW-0255">Endonuclease</keyword>
<accession>A0A9E6MWB0</accession>
<proteinExistence type="predicted"/>
<name>A0A9E6MWB0_9CAUD</name>
<dbReference type="GO" id="GO:0004519">
    <property type="term" value="F:endonuclease activity"/>
    <property type="evidence" value="ECO:0007669"/>
    <property type="project" value="UniProtKB-KW"/>
</dbReference>
<dbReference type="InterPro" id="IPR044925">
    <property type="entry name" value="His-Me_finger_sf"/>
</dbReference>
<dbReference type="EMBL" id="MZ374361">
    <property type="protein sequence ID" value="QWY14550.1"/>
    <property type="molecule type" value="Genomic_DNA"/>
</dbReference>
<keyword evidence="1" id="KW-0540">Nuclease</keyword>
<evidence type="ECO:0000313" key="1">
    <source>
        <dbReference type="EMBL" id="QWY14550.1"/>
    </source>
</evidence>
<dbReference type="Proteomes" id="UP000886880">
    <property type="component" value="Segment"/>
</dbReference>
<evidence type="ECO:0000313" key="2">
    <source>
        <dbReference type="Proteomes" id="UP000886880"/>
    </source>
</evidence>
<dbReference type="Gene3D" id="3.90.75.10">
    <property type="entry name" value="Homing Intron 3 (I-ppo) Encoded Endonuclease, Chain A"/>
    <property type="match status" value="1"/>
</dbReference>
<keyword evidence="2" id="KW-1185">Reference proteome</keyword>
<organism evidence="1 2">
    <name type="scientific">Klebsiella phage BUCT_49532</name>
    <dbReference type="NCBI Taxonomy" id="2849971"/>
    <lineage>
        <taxon>Viruses</taxon>
        <taxon>Duplodnaviria</taxon>
        <taxon>Heunggongvirae</taxon>
        <taxon>Uroviricota</taxon>
        <taxon>Caudoviricetes</taxon>
        <taxon>Jameshumphriesvirinae</taxon>
        <taxon>Chaoyangvirus</taxon>
        <taxon>Chaoyangvirus BUCT49532</taxon>
    </lineage>
</organism>